<dbReference type="EMBL" id="LVWD01000030">
    <property type="protein sequence ID" value="OAD40594.1"/>
    <property type="molecule type" value="Genomic_DNA"/>
</dbReference>
<evidence type="ECO:0000259" key="2">
    <source>
        <dbReference type="Pfam" id="PF03724"/>
    </source>
</evidence>
<dbReference type="KEGG" id="hyl:LPB072_07565"/>
<sequence length="153" mass="16663">MATSIQRLLHTLTRRPSLWLAAPIWLSLQACANSAAPPPAPTVPLWGTQWQLEALGSQPVMPQSKASLHFPEVGRVAGHGSCNRFSGSVTVKEDRLAIGQVASTKMACRGGAMEQESSYLAALQKAQRYEQQGDTLLIHTQGMDQPLRFVRSK</sequence>
<dbReference type="PROSITE" id="PS51257">
    <property type="entry name" value="PROKAR_LIPOPROTEIN"/>
    <property type="match status" value="1"/>
</dbReference>
<reference evidence="4 5" key="1">
    <citation type="submission" date="2016-02" db="EMBL/GenBank/DDBJ databases">
        <title>Draft genome sequence of Hydrogenophaga sp. LPB0072.</title>
        <authorList>
            <person name="Shin S.-K."/>
            <person name="Yi H."/>
        </authorList>
    </citation>
    <scope>NUCLEOTIDE SEQUENCE [LARGE SCALE GENOMIC DNA]</scope>
    <source>
        <strain evidence="4 5">LPB0072</strain>
    </source>
</reference>
<dbReference type="Gene3D" id="2.40.128.270">
    <property type="match status" value="1"/>
</dbReference>
<dbReference type="Pfam" id="PF03724">
    <property type="entry name" value="META"/>
    <property type="match status" value="1"/>
</dbReference>
<keyword evidence="5" id="KW-1185">Reference proteome</keyword>
<dbReference type="InterPro" id="IPR053147">
    <property type="entry name" value="Hsp_HslJ-like"/>
</dbReference>
<keyword evidence="1" id="KW-0732">Signal</keyword>
<evidence type="ECO:0000313" key="3">
    <source>
        <dbReference type="EMBL" id="AOW12721.1"/>
    </source>
</evidence>
<reference evidence="3 6" key="2">
    <citation type="submission" date="2016-10" db="EMBL/GenBank/DDBJ databases">
        <title>Hydorgenophaga sp. LPB0072 isolated from gastropod.</title>
        <authorList>
            <person name="Kim E."/>
            <person name="Yi H."/>
        </authorList>
    </citation>
    <scope>NUCLEOTIDE SEQUENCE [LARGE SCALE GENOMIC DNA]</scope>
    <source>
        <strain evidence="3 6">LPB0072</strain>
    </source>
</reference>
<dbReference type="STRING" id="1763535.LPB072_07565"/>
<dbReference type="InterPro" id="IPR038670">
    <property type="entry name" value="HslJ-like_sf"/>
</dbReference>
<dbReference type="PANTHER" id="PTHR35535:SF1">
    <property type="entry name" value="HEAT SHOCK PROTEIN HSLJ"/>
    <property type="match status" value="1"/>
</dbReference>
<protein>
    <recommendedName>
        <fullName evidence="2">DUF306 domain-containing protein</fullName>
    </recommendedName>
</protein>
<evidence type="ECO:0000313" key="5">
    <source>
        <dbReference type="Proteomes" id="UP000185657"/>
    </source>
</evidence>
<gene>
    <name evidence="3" type="ORF">LPB072_07565</name>
    <name evidence="4" type="ORF">LPB72_17045</name>
</gene>
<dbReference type="EMBL" id="CP017476">
    <property type="protein sequence ID" value="AOW12721.1"/>
    <property type="molecule type" value="Genomic_DNA"/>
</dbReference>
<evidence type="ECO:0000313" key="6">
    <source>
        <dbReference type="Proteomes" id="UP000185680"/>
    </source>
</evidence>
<proteinExistence type="predicted"/>
<dbReference type="AlphaFoldDB" id="A0A163CAS2"/>
<dbReference type="RefSeq" id="WP_066093464.1">
    <property type="nucleotide sequence ID" value="NZ_CP017476.1"/>
</dbReference>
<dbReference type="InterPro" id="IPR005184">
    <property type="entry name" value="DUF306_Meta_HslJ"/>
</dbReference>
<dbReference type="Proteomes" id="UP000185657">
    <property type="component" value="Unassembled WGS sequence"/>
</dbReference>
<name>A0A163CAS2_9BURK</name>
<dbReference type="Proteomes" id="UP000185680">
    <property type="component" value="Chromosome"/>
</dbReference>
<feature type="domain" description="DUF306" evidence="2">
    <location>
        <begin position="44"/>
        <end position="149"/>
    </location>
</feature>
<evidence type="ECO:0000256" key="1">
    <source>
        <dbReference type="SAM" id="SignalP"/>
    </source>
</evidence>
<dbReference type="PANTHER" id="PTHR35535">
    <property type="entry name" value="HEAT SHOCK PROTEIN HSLJ"/>
    <property type="match status" value="1"/>
</dbReference>
<evidence type="ECO:0000313" key="4">
    <source>
        <dbReference type="EMBL" id="OAD40594.1"/>
    </source>
</evidence>
<feature type="chain" id="PRO_5044549455" description="DUF306 domain-containing protein" evidence="1">
    <location>
        <begin position="33"/>
        <end position="153"/>
    </location>
</feature>
<accession>A0A163CAS2</accession>
<organism evidence="3 6">
    <name type="scientific">Hydrogenophaga crassostreae</name>
    <dbReference type="NCBI Taxonomy" id="1763535"/>
    <lineage>
        <taxon>Bacteria</taxon>
        <taxon>Pseudomonadati</taxon>
        <taxon>Pseudomonadota</taxon>
        <taxon>Betaproteobacteria</taxon>
        <taxon>Burkholderiales</taxon>
        <taxon>Comamonadaceae</taxon>
        <taxon>Hydrogenophaga</taxon>
    </lineage>
</organism>
<feature type="signal peptide" evidence="1">
    <location>
        <begin position="1"/>
        <end position="32"/>
    </location>
</feature>